<comment type="cofactor">
    <cofactor evidence="1">
        <name>Mn(2+)</name>
        <dbReference type="ChEBI" id="CHEBI:29035"/>
    </cofactor>
</comment>
<evidence type="ECO:0000256" key="16">
    <source>
        <dbReference type="SAM" id="MobiDB-lite"/>
    </source>
</evidence>
<dbReference type="InterPro" id="IPR029149">
    <property type="entry name" value="Creatin/AminoP/Spt16_N"/>
</dbReference>
<dbReference type="GO" id="GO:0008237">
    <property type="term" value="F:metallopeptidase activity"/>
    <property type="evidence" value="ECO:0007669"/>
    <property type="project" value="UniProtKB-KW"/>
</dbReference>
<feature type="non-terminal residue" evidence="18">
    <location>
        <position position="1"/>
    </location>
</feature>
<dbReference type="SUPFAM" id="SSF53092">
    <property type="entry name" value="Creatinase/prolidase N-terminal domain"/>
    <property type="match status" value="1"/>
</dbReference>
<keyword evidence="4" id="KW-0479">Metal-binding</keyword>
<evidence type="ECO:0000256" key="3">
    <source>
        <dbReference type="ARBA" id="ARBA00022670"/>
    </source>
</evidence>
<dbReference type="AlphaFoldDB" id="A0ABD3N2A9"/>
<evidence type="ECO:0000256" key="9">
    <source>
        <dbReference type="ARBA" id="ARBA00043990"/>
    </source>
</evidence>
<comment type="catalytic activity">
    <reaction evidence="15">
        <text>Xaa-L-Pro dipeptide + H2O = an L-alpha-amino acid + L-proline</text>
        <dbReference type="Rhea" id="RHEA:76407"/>
        <dbReference type="ChEBI" id="CHEBI:15377"/>
        <dbReference type="ChEBI" id="CHEBI:59869"/>
        <dbReference type="ChEBI" id="CHEBI:60039"/>
        <dbReference type="ChEBI" id="CHEBI:195196"/>
        <dbReference type="EC" id="3.4.13.9"/>
    </reaction>
</comment>
<keyword evidence="7" id="KW-0482">Metalloprotease</keyword>
<dbReference type="PANTHER" id="PTHR48480">
    <property type="match status" value="1"/>
</dbReference>
<keyword evidence="3" id="KW-0645">Protease</keyword>
<reference evidence="18 19" key="1">
    <citation type="submission" date="2024-10" db="EMBL/GenBank/DDBJ databases">
        <title>Updated reference genomes for cyclostephanoid diatoms.</title>
        <authorList>
            <person name="Roberts W.R."/>
            <person name="Alverson A.J."/>
        </authorList>
    </citation>
    <scope>NUCLEOTIDE SEQUENCE [LARGE SCALE GENOMIC DNA]</scope>
    <source>
        <strain evidence="18 19">AJA232-27</strain>
    </source>
</reference>
<evidence type="ECO:0000256" key="1">
    <source>
        <dbReference type="ARBA" id="ARBA00001936"/>
    </source>
</evidence>
<protein>
    <recommendedName>
        <fullName evidence="11">Xaa-Pro dipeptidase</fullName>
        <ecNumber evidence="10">3.4.13.9</ecNumber>
    </recommendedName>
    <alternativeName>
        <fullName evidence="14">Imidodipeptidase</fullName>
    </alternativeName>
    <alternativeName>
        <fullName evidence="12">Peptidase D</fullName>
    </alternativeName>
    <alternativeName>
        <fullName evidence="13">Proline dipeptidase</fullName>
    </alternativeName>
</protein>
<evidence type="ECO:0000256" key="10">
    <source>
        <dbReference type="ARBA" id="ARBA00044051"/>
    </source>
</evidence>
<organism evidence="18 19">
    <name type="scientific">Discostella pseudostelligera</name>
    <dbReference type="NCBI Taxonomy" id="259834"/>
    <lineage>
        <taxon>Eukaryota</taxon>
        <taxon>Sar</taxon>
        <taxon>Stramenopiles</taxon>
        <taxon>Ochrophyta</taxon>
        <taxon>Bacillariophyta</taxon>
        <taxon>Coscinodiscophyceae</taxon>
        <taxon>Thalassiosirophycidae</taxon>
        <taxon>Stephanodiscales</taxon>
        <taxon>Stephanodiscaceae</taxon>
        <taxon>Discostella</taxon>
    </lineage>
</organism>
<evidence type="ECO:0000313" key="19">
    <source>
        <dbReference type="Proteomes" id="UP001530293"/>
    </source>
</evidence>
<dbReference type="InterPro" id="IPR036005">
    <property type="entry name" value="Creatinase/aminopeptidase-like"/>
</dbReference>
<evidence type="ECO:0000256" key="5">
    <source>
        <dbReference type="ARBA" id="ARBA00022801"/>
    </source>
</evidence>
<dbReference type="PANTHER" id="PTHR48480:SF2">
    <property type="entry name" value="PEPTIDASE D"/>
    <property type="match status" value="1"/>
</dbReference>
<comment type="similarity">
    <text evidence="9">Belongs to the peptidase M24B family. Eukaryotic-type prolidase subfamily.</text>
</comment>
<dbReference type="EC" id="3.4.13.9" evidence="10"/>
<dbReference type="InterPro" id="IPR000994">
    <property type="entry name" value="Pept_M24"/>
</dbReference>
<dbReference type="EMBL" id="JALLBG020000049">
    <property type="protein sequence ID" value="KAL3769862.1"/>
    <property type="molecule type" value="Genomic_DNA"/>
</dbReference>
<evidence type="ECO:0000313" key="18">
    <source>
        <dbReference type="EMBL" id="KAL3769862.1"/>
    </source>
</evidence>
<dbReference type="SMART" id="SM01011">
    <property type="entry name" value="AMP_N"/>
    <property type="match status" value="1"/>
</dbReference>
<evidence type="ECO:0000259" key="17">
    <source>
        <dbReference type="SMART" id="SM01011"/>
    </source>
</evidence>
<dbReference type="Gene3D" id="3.40.350.10">
    <property type="entry name" value="Creatinase/prolidase N-terminal domain"/>
    <property type="match status" value="1"/>
</dbReference>
<comment type="caution">
    <text evidence="18">The sequence shown here is derived from an EMBL/GenBank/DDBJ whole genome shotgun (WGS) entry which is preliminary data.</text>
</comment>
<dbReference type="InterPro" id="IPR052433">
    <property type="entry name" value="X-Pro_dipept-like"/>
</dbReference>
<evidence type="ECO:0000256" key="4">
    <source>
        <dbReference type="ARBA" id="ARBA00022723"/>
    </source>
</evidence>
<feature type="domain" description="Aminopeptidase P N-terminal" evidence="17">
    <location>
        <begin position="49"/>
        <end position="202"/>
    </location>
</feature>
<dbReference type="CDD" id="cd01087">
    <property type="entry name" value="Prolidase"/>
    <property type="match status" value="1"/>
</dbReference>
<evidence type="ECO:0000256" key="2">
    <source>
        <dbReference type="ARBA" id="ARBA00011738"/>
    </source>
</evidence>
<keyword evidence="19" id="KW-1185">Reference proteome</keyword>
<dbReference type="GO" id="GO:0046872">
    <property type="term" value="F:metal ion binding"/>
    <property type="evidence" value="ECO:0007669"/>
    <property type="project" value="UniProtKB-KW"/>
</dbReference>
<evidence type="ECO:0000256" key="14">
    <source>
        <dbReference type="ARBA" id="ARBA00044351"/>
    </source>
</evidence>
<dbReference type="Gene3D" id="3.90.230.10">
    <property type="entry name" value="Creatinase/methionine aminopeptidase superfamily"/>
    <property type="match status" value="1"/>
</dbReference>
<dbReference type="Pfam" id="PF00557">
    <property type="entry name" value="Peptidase_M24"/>
    <property type="match status" value="1"/>
</dbReference>
<feature type="region of interest" description="Disordered" evidence="16">
    <location>
        <begin position="1"/>
        <end position="20"/>
    </location>
</feature>
<evidence type="ECO:0000256" key="11">
    <source>
        <dbReference type="ARBA" id="ARBA00044141"/>
    </source>
</evidence>
<dbReference type="GO" id="GO:0006508">
    <property type="term" value="P:proteolysis"/>
    <property type="evidence" value="ECO:0007669"/>
    <property type="project" value="UniProtKB-KW"/>
</dbReference>
<gene>
    <name evidence="18" type="ORF">ACHAWU_007068</name>
</gene>
<proteinExistence type="inferred from homology"/>
<keyword evidence="6" id="KW-0224">Dipeptidase</keyword>
<evidence type="ECO:0000256" key="7">
    <source>
        <dbReference type="ARBA" id="ARBA00023049"/>
    </source>
</evidence>
<dbReference type="Pfam" id="PF05195">
    <property type="entry name" value="AMP_N"/>
    <property type="match status" value="1"/>
</dbReference>
<dbReference type="InterPro" id="IPR007865">
    <property type="entry name" value="Aminopep_P_N"/>
</dbReference>
<dbReference type="SUPFAM" id="SSF55920">
    <property type="entry name" value="Creatinase/aminopeptidase"/>
    <property type="match status" value="1"/>
</dbReference>
<evidence type="ECO:0000256" key="13">
    <source>
        <dbReference type="ARBA" id="ARBA00044284"/>
    </source>
</evidence>
<name>A0ABD3N2A9_9STRA</name>
<accession>A0ABD3N2A9</accession>
<evidence type="ECO:0000256" key="6">
    <source>
        <dbReference type="ARBA" id="ARBA00022997"/>
    </source>
</evidence>
<keyword evidence="5" id="KW-0378">Hydrolase</keyword>
<feature type="compositionally biased region" description="Low complexity" evidence="16">
    <location>
        <begin position="1"/>
        <end position="14"/>
    </location>
</feature>
<dbReference type="GO" id="GO:0102009">
    <property type="term" value="F:proline dipeptidase activity"/>
    <property type="evidence" value="ECO:0007669"/>
    <property type="project" value="UniProtKB-EC"/>
</dbReference>
<comment type="subunit">
    <text evidence="2">Homodimer.</text>
</comment>
<sequence length="621" mass="69644">APSTTTSASTSTSTRGGYIMKMPPLADGRSITECHTCAVYSQGLETFRVPMTLYEMNREKVVHSMRAVLANNDNIDTLDSSSSSKTKKKGLILLQGGKQTTRYDTDHEPEFRQESYFHYLFGASQYPDCYGTLSIPEGVPSLFVPTWGVDIETVCGPCPNFEYVKEELGIENVYSVDELDEFVEKELKRMSMVDDNNDDDGDSAPPKLFLLKGLNTDSGNFATPAHFGGIEKYNKFRDEDTLFHCIAECRVTKVCDTKELIDYDFADWRWELIMIFPPQSPAEIDLLRYTNWVSSMAHVEVMRACKPGMMEYQLESLFKHHTYTHGGCRHMSYTCICACGPNANILHYGHGGRPNNGRLLKSSDIALLDMGAEYHCYASDITCSFPVSGTFTEDQRSIYESVLNAQKSVLRELRPGVSWVDMHREAEREILRGLIKCGVLLADDGSGNDGSNNNIDSVTQRMLDVDLGAIFMPHGMGHLIGLDTHDVGGYAKGTPHRSTRPGLRKLRTARVIEEGMVLTVEPGCYFIDPLLNMALSDERQRKFINVDRLRDFRGFGGVRLEDDVWVTADGCENLTLCPRATEEVLDVMNGEDWPPKMDVMPELKRAWAVCEGGKMVKKEQS</sequence>
<evidence type="ECO:0000256" key="8">
    <source>
        <dbReference type="ARBA" id="ARBA00023211"/>
    </source>
</evidence>
<evidence type="ECO:0000256" key="15">
    <source>
        <dbReference type="ARBA" id="ARBA00048994"/>
    </source>
</evidence>
<keyword evidence="8" id="KW-0464">Manganese</keyword>
<dbReference type="Proteomes" id="UP001530293">
    <property type="component" value="Unassembled WGS sequence"/>
</dbReference>
<evidence type="ECO:0000256" key="12">
    <source>
        <dbReference type="ARBA" id="ARBA00044252"/>
    </source>
</evidence>
<dbReference type="FunFam" id="3.90.230.10:FF:000002">
    <property type="entry name" value="Xaa-Pro aminopeptidase 3"/>
    <property type="match status" value="1"/>
</dbReference>